<evidence type="ECO:0000313" key="2">
    <source>
        <dbReference type="Proteomes" id="UP000183816"/>
    </source>
</evidence>
<dbReference type="InterPro" id="IPR023214">
    <property type="entry name" value="HAD_sf"/>
</dbReference>
<dbReference type="PANTHER" id="PTHR10000">
    <property type="entry name" value="PHOSPHOSERINE PHOSPHATASE"/>
    <property type="match status" value="1"/>
</dbReference>
<dbReference type="PANTHER" id="PTHR10000:SF23">
    <property type="entry name" value="5-AMINO-6-(5-PHOSPHO-D-RIBITYLAMINO)URACIL PHOSPHATASE YITU"/>
    <property type="match status" value="1"/>
</dbReference>
<dbReference type="GO" id="GO:0016791">
    <property type="term" value="F:phosphatase activity"/>
    <property type="evidence" value="ECO:0007669"/>
    <property type="project" value="TreeGrafter"/>
</dbReference>
<organism evidence="1 2">
    <name type="scientific">Streptococcus equinus</name>
    <name type="common">Streptococcus bovis</name>
    <dbReference type="NCBI Taxonomy" id="1335"/>
    <lineage>
        <taxon>Bacteria</taxon>
        <taxon>Bacillati</taxon>
        <taxon>Bacillota</taxon>
        <taxon>Bacilli</taxon>
        <taxon>Lactobacillales</taxon>
        <taxon>Streptococcaceae</taxon>
        <taxon>Streptococcus</taxon>
    </lineage>
</organism>
<dbReference type="Gene3D" id="3.30.1240.10">
    <property type="match status" value="1"/>
</dbReference>
<dbReference type="CDD" id="cd07516">
    <property type="entry name" value="HAD_Pase"/>
    <property type="match status" value="1"/>
</dbReference>
<dbReference type="AlphaFoldDB" id="A0A1H0PWF4"/>
<name>A0A1H0PWF4_STREI</name>
<protein>
    <recommendedName>
        <fullName evidence="3">Cof-type HAD-IIB family hydrolase</fullName>
    </recommendedName>
</protein>
<dbReference type="SFLD" id="SFLDG01140">
    <property type="entry name" value="C2.B:_Phosphomannomutase_and_P"/>
    <property type="match status" value="1"/>
</dbReference>
<accession>A0A1H0PWF4</accession>
<dbReference type="EMBL" id="FNJK01000005">
    <property type="protein sequence ID" value="SDP08856.1"/>
    <property type="molecule type" value="Genomic_DNA"/>
</dbReference>
<dbReference type="InterPro" id="IPR036412">
    <property type="entry name" value="HAD-like_sf"/>
</dbReference>
<gene>
    <name evidence="1" type="ORF">SAMN05216347_10525</name>
</gene>
<proteinExistence type="predicted"/>
<dbReference type="RefSeq" id="WP_074482622.1">
    <property type="nucleotide sequence ID" value="NZ_FNJK01000005.1"/>
</dbReference>
<dbReference type="Pfam" id="PF08282">
    <property type="entry name" value="Hydrolase_3"/>
    <property type="match status" value="1"/>
</dbReference>
<reference evidence="1 2" key="1">
    <citation type="submission" date="2016-10" db="EMBL/GenBank/DDBJ databases">
        <authorList>
            <person name="de Groot N.N."/>
        </authorList>
    </citation>
    <scope>NUCLEOTIDE SEQUENCE [LARGE SCALE GENOMIC DNA]</scope>
    <source>
        <strain evidence="1 2">Sb04</strain>
    </source>
</reference>
<sequence length="271" mass="31107">MTKKKMIALDLDGTLLRSDNTISDYTVNTIKKIQEKGHKVVIATGRPYRMALDHYKRLQLETPMITFNGSLTHLPGKKWEFEHSVTINKKYLLDVLDMQKSVQADFIASEYRKKFYISAENHDVVNPQLFGVEEITDNMTLDINKITKNPNGILMQTRHEDKYLLADEMRKFFNHEIEIDSWGGPLNILEFSPKGINKAYALKYLLKSLNMDRDDLIAFGDEHNDTEMLSFAGTGYAMKNASQVLLPFADKQTDFTNEEDGVAKELAKIFL</sequence>
<dbReference type="InterPro" id="IPR000150">
    <property type="entry name" value="Cof"/>
</dbReference>
<dbReference type="GO" id="GO:0005829">
    <property type="term" value="C:cytosol"/>
    <property type="evidence" value="ECO:0007669"/>
    <property type="project" value="TreeGrafter"/>
</dbReference>
<dbReference type="SUPFAM" id="SSF56784">
    <property type="entry name" value="HAD-like"/>
    <property type="match status" value="1"/>
</dbReference>
<dbReference type="OrthoDB" id="9781413at2"/>
<dbReference type="InterPro" id="IPR006379">
    <property type="entry name" value="HAD-SF_hydro_IIB"/>
</dbReference>
<dbReference type="NCBIfam" id="TIGR01484">
    <property type="entry name" value="HAD-SF-IIB"/>
    <property type="match status" value="1"/>
</dbReference>
<dbReference type="Proteomes" id="UP000183816">
    <property type="component" value="Unassembled WGS sequence"/>
</dbReference>
<dbReference type="SFLD" id="SFLDS00003">
    <property type="entry name" value="Haloacid_Dehalogenase"/>
    <property type="match status" value="1"/>
</dbReference>
<evidence type="ECO:0000313" key="1">
    <source>
        <dbReference type="EMBL" id="SDP08856.1"/>
    </source>
</evidence>
<evidence type="ECO:0008006" key="3">
    <source>
        <dbReference type="Google" id="ProtNLM"/>
    </source>
</evidence>
<dbReference type="Gene3D" id="3.40.50.1000">
    <property type="entry name" value="HAD superfamily/HAD-like"/>
    <property type="match status" value="1"/>
</dbReference>
<dbReference type="GO" id="GO:0000287">
    <property type="term" value="F:magnesium ion binding"/>
    <property type="evidence" value="ECO:0007669"/>
    <property type="project" value="TreeGrafter"/>
</dbReference>
<dbReference type="NCBIfam" id="TIGR00099">
    <property type="entry name" value="Cof-subfamily"/>
    <property type="match status" value="1"/>
</dbReference>